<comment type="caution">
    <text evidence="10">The sequence shown here is derived from an EMBL/GenBank/DDBJ whole genome shotgun (WGS) entry which is preliminary data.</text>
</comment>
<comment type="subcellular location">
    <subcellularLocation>
        <location evidence="1">Cell membrane</location>
        <topology evidence="1">Multi-pass membrane protein</topology>
    </subcellularLocation>
</comment>
<dbReference type="PANTHER" id="PTHR11795">
    <property type="entry name" value="BRANCHED-CHAIN AMINO ACID TRANSPORT SYSTEM PERMEASE PROTEIN LIVH"/>
    <property type="match status" value="1"/>
</dbReference>
<dbReference type="RefSeq" id="WP_318598654.1">
    <property type="nucleotide sequence ID" value="NZ_JAWSTH010000051.1"/>
</dbReference>
<feature type="transmembrane region" description="Helical" evidence="9">
    <location>
        <begin position="6"/>
        <end position="27"/>
    </location>
</feature>
<evidence type="ECO:0000256" key="6">
    <source>
        <dbReference type="ARBA" id="ARBA00022989"/>
    </source>
</evidence>
<dbReference type="CDD" id="cd06582">
    <property type="entry name" value="TM_PBP1_LivH_like"/>
    <property type="match status" value="1"/>
</dbReference>
<name>A0ABU4HUB2_9ACTN</name>
<feature type="transmembrane region" description="Helical" evidence="9">
    <location>
        <begin position="34"/>
        <end position="51"/>
    </location>
</feature>
<evidence type="ECO:0000256" key="1">
    <source>
        <dbReference type="ARBA" id="ARBA00004651"/>
    </source>
</evidence>
<keyword evidence="3" id="KW-1003">Cell membrane</keyword>
<feature type="transmembrane region" description="Helical" evidence="9">
    <location>
        <begin position="187"/>
        <end position="208"/>
    </location>
</feature>
<keyword evidence="7 9" id="KW-0472">Membrane</keyword>
<feature type="transmembrane region" description="Helical" evidence="9">
    <location>
        <begin position="57"/>
        <end position="80"/>
    </location>
</feature>
<dbReference type="Pfam" id="PF02653">
    <property type="entry name" value="BPD_transp_2"/>
    <property type="match status" value="1"/>
</dbReference>
<dbReference type="InterPro" id="IPR001851">
    <property type="entry name" value="ABC_transp_permease"/>
</dbReference>
<protein>
    <submittedName>
        <fullName evidence="10">Branched-chain amino acid ABC transporter permease</fullName>
    </submittedName>
</protein>
<feature type="transmembrane region" description="Helical" evidence="9">
    <location>
        <begin position="92"/>
        <end position="122"/>
    </location>
</feature>
<evidence type="ECO:0000256" key="5">
    <source>
        <dbReference type="ARBA" id="ARBA00022970"/>
    </source>
</evidence>
<sequence length="292" mass="30262">MIDFLQTTQGILTAASAYLLVGLGWNIVYNACGYLNLAIGGFYVLGAVVAYEAQARLGLTSFVLVGAVVVLVVGVVGAAAERITLRPLRDRGLAPMLVTLGLALVLLQLAAALVPVTVIRPAVFVAGPPLDLGGVLIGRQELIVWATAAVLTAGLVAFFKRTDVGRTMRACADNEAGARMLGINVPAFATAAFTIGAVLAAVAAFVVAPAQGVAYTSGEYIAIKAFMAISIGGIGRYGGAVVGALVVAAAEGYIARYWNADVRDVVVLSAFLLILYLQAKQPRMAVLRRRAT</sequence>
<evidence type="ECO:0000256" key="4">
    <source>
        <dbReference type="ARBA" id="ARBA00022692"/>
    </source>
</evidence>
<evidence type="ECO:0000313" key="11">
    <source>
        <dbReference type="Proteomes" id="UP001284601"/>
    </source>
</evidence>
<dbReference type="EMBL" id="JAWSTH010000051">
    <property type="protein sequence ID" value="MDW5596272.1"/>
    <property type="molecule type" value="Genomic_DNA"/>
</dbReference>
<dbReference type="InterPro" id="IPR052157">
    <property type="entry name" value="BCAA_transport_permease"/>
</dbReference>
<reference evidence="11" key="1">
    <citation type="submission" date="2023-07" db="EMBL/GenBank/DDBJ databases">
        <title>Conexibacter stalactiti sp. nov., isolated from stalactites in a lava cave and emended description of the genus Conexibacter.</title>
        <authorList>
            <person name="Lee S.D."/>
        </authorList>
    </citation>
    <scope>NUCLEOTIDE SEQUENCE [LARGE SCALE GENOMIC DNA]</scope>
    <source>
        <strain evidence="11">KCTC 39840</strain>
    </source>
</reference>
<accession>A0ABU4HUB2</accession>
<dbReference type="PANTHER" id="PTHR11795:SF450">
    <property type="entry name" value="ABC TRANSPORTER PERMEASE PROTEIN"/>
    <property type="match status" value="1"/>
</dbReference>
<evidence type="ECO:0000256" key="7">
    <source>
        <dbReference type="ARBA" id="ARBA00023136"/>
    </source>
</evidence>
<keyword evidence="2" id="KW-0813">Transport</keyword>
<evidence type="ECO:0000313" key="10">
    <source>
        <dbReference type="EMBL" id="MDW5596272.1"/>
    </source>
</evidence>
<dbReference type="Proteomes" id="UP001284601">
    <property type="component" value="Unassembled WGS sequence"/>
</dbReference>
<feature type="transmembrane region" description="Helical" evidence="9">
    <location>
        <begin position="220"/>
        <end position="250"/>
    </location>
</feature>
<evidence type="ECO:0000256" key="9">
    <source>
        <dbReference type="SAM" id="Phobius"/>
    </source>
</evidence>
<keyword evidence="11" id="KW-1185">Reference proteome</keyword>
<keyword evidence="5" id="KW-0029">Amino-acid transport</keyword>
<evidence type="ECO:0000256" key="8">
    <source>
        <dbReference type="ARBA" id="ARBA00037998"/>
    </source>
</evidence>
<evidence type="ECO:0000256" key="2">
    <source>
        <dbReference type="ARBA" id="ARBA00022448"/>
    </source>
</evidence>
<keyword evidence="4 9" id="KW-0812">Transmembrane</keyword>
<keyword evidence="6 9" id="KW-1133">Transmembrane helix</keyword>
<gene>
    <name evidence="10" type="ORF">R7226_18125</name>
</gene>
<evidence type="ECO:0000256" key="3">
    <source>
        <dbReference type="ARBA" id="ARBA00022475"/>
    </source>
</evidence>
<comment type="similarity">
    <text evidence="8">Belongs to the binding-protein-dependent transport system permease family. LivHM subfamily.</text>
</comment>
<organism evidence="10 11">
    <name type="scientific">Conexibacter stalactiti</name>
    <dbReference type="NCBI Taxonomy" id="1940611"/>
    <lineage>
        <taxon>Bacteria</taxon>
        <taxon>Bacillati</taxon>
        <taxon>Actinomycetota</taxon>
        <taxon>Thermoleophilia</taxon>
        <taxon>Solirubrobacterales</taxon>
        <taxon>Conexibacteraceae</taxon>
        <taxon>Conexibacter</taxon>
    </lineage>
</organism>
<feature type="transmembrane region" description="Helical" evidence="9">
    <location>
        <begin position="142"/>
        <end position="159"/>
    </location>
</feature>
<proteinExistence type="inferred from homology"/>